<evidence type="ECO:0000256" key="1">
    <source>
        <dbReference type="SAM" id="MobiDB-lite"/>
    </source>
</evidence>
<dbReference type="Proteomes" id="UP000026915">
    <property type="component" value="Chromosome 7"/>
</dbReference>
<feature type="compositionally biased region" description="Basic and acidic residues" evidence="1">
    <location>
        <begin position="92"/>
        <end position="116"/>
    </location>
</feature>
<dbReference type="PANTHER" id="PTHR46932">
    <property type="entry name" value="HEAVY METAL-ASSOCIATED ISOPRENYLATED PLANT PROTEIN 47"/>
    <property type="match status" value="1"/>
</dbReference>
<organism evidence="2 3">
    <name type="scientific">Theobroma cacao</name>
    <name type="common">Cacao</name>
    <name type="synonym">Cocoa</name>
    <dbReference type="NCBI Taxonomy" id="3641"/>
    <lineage>
        <taxon>Eukaryota</taxon>
        <taxon>Viridiplantae</taxon>
        <taxon>Streptophyta</taxon>
        <taxon>Embryophyta</taxon>
        <taxon>Tracheophyta</taxon>
        <taxon>Spermatophyta</taxon>
        <taxon>Magnoliopsida</taxon>
        <taxon>eudicotyledons</taxon>
        <taxon>Gunneridae</taxon>
        <taxon>Pentapetalae</taxon>
        <taxon>rosids</taxon>
        <taxon>malvids</taxon>
        <taxon>Malvales</taxon>
        <taxon>Malvaceae</taxon>
        <taxon>Byttnerioideae</taxon>
        <taxon>Theobroma</taxon>
    </lineage>
</organism>
<evidence type="ECO:0000313" key="3">
    <source>
        <dbReference type="Proteomes" id="UP000026915"/>
    </source>
</evidence>
<dbReference type="STRING" id="3641.A0A061F4E0"/>
<dbReference type="InParanoid" id="A0A061F4E0"/>
<protein>
    <submittedName>
        <fullName evidence="2">Copper transport protein family, putative</fullName>
    </submittedName>
</protein>
<dbReference type="AlphaFoldDB" id="A0A061F4E0"/>
<evidence type="ECO:0000313" key="2">
    <source>
        <dbReference type="EMBL" id="EOY11911.1"/>
    </source>
</evidence>
<dbReference type="HOGENOM" id="CLU_092610_2_1_1"/>
<dbReference type="Gramene" id="EOY11911">
    <property type="protein sequence ID" value="EOY11911"/>
    <property type="gene ID" value="TCM_030565"/>
</dbReference>
<gene>
    <name evidence="2" type="ORF">TCM_030565</name>
</gene>
<accession>A0A061F4E0</accession>
<dbReference type="PANTHER" id="PTHR46932:SF12">
    <property type="entry name" value="HEAVY METAL-ASSOCIATED ISOPRENYLATED PLANT PROTEIN 47"/>
    <property type="match status" value="1"/>
</dbReference>
<sequence>MKPILMAESNLTFTVIIMMQQKMVIGVNMECDRCRVKAFKVAAKTKWLESYLLLEGAEKDKLVVKGDGVDPVNLTMSLRKKVARAAPLLSVDEEKEKTGKAEKEEKGKGKDEKEEPTQMPCCYLYDMARYYTEEPIADENPSTYPMFIWSVNKLMKLP</sequence>
<dbReference type="EMBL" id="CM001885">
    <property type="protein sequence ID" value="EOY11911.1"/>
    <property type="molecule type" value="Genomic_DNA"/>
</dbReference>
<dbReference type="eggNOG" id="ENOG502SSPC">
    <property type="taxonomic scope" value="Eukaryota"/>
</dbReference>
<feature type="region of interest" description="Disordered" evidence="1">
    <location>
        <begin position="89"/>
        <end position="116"/>
    </location>
</feature>
<reference evidence="2 3" key="1">
    <citation type="journal article" date="2013" name="Genome Biol.">
        <title>The genome sequence of the most widely cultivated cacao type and its use to identify candidate genes regulating pod color.</title>
        <authorList>
            <person name="Motamayor J.C."/>
            <person name="Mockaitis K."/>
            <person name="Schmutz J."/>
            <person name="Haiminen N."/>
            <person name="Iii D.L."/>
            <person name="Cornejo O."/>
            <person name="Findley S.D."/>
            <person name="Zheng P."/>
            <person name="Utro F."/>
            <person name="Royaert S."/>
            <person name="Saski C."/>
            <person name="Jenkins J."/>
            <person name="Podicheti R."/>
            <person name="Zhao M."/>
            <person name="Scheffler B.E."/>
            <person name="Stack J.C."/>
            <person name="Feltus F.A."/>
            <person name="Mustiga G.M."/>
            <person name="Amores F."/>
            <person name="Phillips W."/>
            <person name="Marelli J.P."/>
            <person name="May G.D."/>
            <person name="Shapiro H."/>
            <person name="Ma J."/>
            <person name="Bustamante C.D."/>
            <person name="Schnell R.J."/>
            <person name="Main D."/>
            <person name="Gilbert D."/>
            <person name="Parida L."/>
            <person name="Kuhn D.N."/>
        </authorList>
    </citation>
    <scope>NUCLEOTIDE SEQUENCE [LARGE SCALE GENOMIC DNA]</scope>
    <source>
        <strain evidence="3">cv. Matina 1-6</strain>
    </source>
</reference>
<dbReference type="Gene3D" id="3.30.70.100">
    <property type="match status" value="1"/>
</dbReference>
<dbReference type="InterPro" id="IPR042885">
    <property type="entry name" value="HIPP47/16"/>
</dbReference>
<proteinExistence type="predicted"/>
<keyword evidence="3" id="KW-1185">Reference proteome</keyword>
<name>A0A061F4E0_THECC</name>